<evidence type="ECO:0000313" key="3">
    <source>
        <dbReference type="Proteomes" id="UP000192491"/>
    </source>
</evidence>
<accession>A0A1Y1QGE4</accession>
<dbReference type="InterPro" id="IPR029060">
    <property type="entry name" value="PIN-like_dom_sf"/>
</dbReference>
<feature type="domain" description="PIN" evidence="1">
    <location>
        <begin position="5"/>
        <end position="116"/>
    </location>
</feature>
<protein>
    <submittedName>
        <fullName evidence="2">Twitching motility protein PilT</fullName>
    </submittedName>
</protein>
<dbReference type="EMBL" id="MTEJ01000327">
    <property type="protein sequence ID" value="OQX04642.1"/>
    <property type="molecule type" value="Genomic_DNA"/>
</dbReference>
<dbReference type="Proteomes" id="UP000192491">
    <property type="component" value="Unassembled WGS sequence"/>
</dbReference>
<name>A0A1Y1QGE4_9GAMM</name>
<dbReference type="InterPro" id="IPR002716">
    <property type="entry name" value="PIN_dom"/>
</dbReference>
<dbReference type="CDD" id="cd18682">
    <property type="entry name" value="PIN_VapC-like"/>
    <property type="match status" value="1"/>
</dbReference>
<gene>
    <name evidence="2" type="ORF">BWK73_35705</name>
</gene>
<dbReference type="SUPFAM" id="SSF88723">
    <property type="entry name" value="PIN domain-like"/>
    <property type="match status" value="1"/>
</dbReference>
<comment type="caution">
    <text evidence="2">The sequence shown here is derived from an EMBL/GenBank/DDBJ whole genome shotgun (WGS) entry which is preliminary data.</text>
</comment>
<sequence length="134" mass="14480">MNKAILDASAILAYLLDETGAEVVAPFLEDGAGVVSSVNYAEVVSKLTDHQMPPVAIQSVLDDLDMEIIPFDTQQAFITGELRTVSKPLGLSLGDRACLALASVLQLPVLTADHHWTLMPGRLDVRVIREKNRG</sequence>
<reference evidence="2 3" key="1">
    <citation type="submission" date="2017-01" db="EMBL/GenBank/DDBJ databases">
        <title>Novel large sulfur bacteria in the metagenomes of groundwater-fed chemosynthetic microbial mats in the Lake Huron basin.</title>
        <authorList>
            <person name="Sharrar A.M."/>
            <person name="Flood B.E."/>
            <person name="Bailey J.V."/>
            <person name="Jones D.S."/>
            <person name="Biddanda B."/>
            <person name="Ruberg S.A."/>
            <person name="Marcus D.N."/>
            <person name="Dick G.J."/>
        </authorList>
    </citation>
    <scope>NUCLEOTIDE SEQUENCE [LARGE SCALE GENOMIC DNA]</scope>
    <source>
        <strain evidence="2">A8</strain>
    </source>
</reference>
<dbReference type="AlphaFoldDB" id="A0A1Y1QGE4"/>
<evidence type="ECO:0000259" key="1">
    <source>
        <dbReference type="Pfam" id="PF01850"/>
    </source>
</evidence>
<dbReference type="Pfam" id="PF01850">
    <property type="entry name" value="PIN"/>
    <property type="match status" value="1"/>
</dbReference>
<evidence type="ECO:0000313" key="2">
    <source>
        <dbReference type="EMBL" id="OQX04642.1"/>
    </source>
</evidence>
<organism evidence="2 3">
    <name type="scientific">Thiothrix lacustris</name>
    <dbReference type="NCBI Taxonomy" id="525917"/>
    <lineage>
        <taxon>Bacteria</taxon>
        <taxon>Pseudomonadati</taxon>
        <taxon>Pseudomonadota</taxon>
        <taxon>Gammaproteobacteria</taxon>
        <taxon>Thiotrichales</taxon>
        <taxon>Thiotrichaceae</taxon>
        <taxon>Thiothrix</taxon>
    </lineage>
</organism>
<dbReference type="Gene3D" id="3.40.50.1010">
    <property type="entry name" value="5'-nuclease"/>
    <property type="match status" value="1"/>
</dbReference>
<proteinExistence type="predicted"/>